<keyword evidence="7" id="KW-1185">Reference proteome</keyword>
<evidence type="ECO:0000256" key="1">
    <source>
        <dbReference type="ARBA" id="ARBA00023015"/>
    </source>
</evidence>
<protein>
    <submittedName>
        <fullName evidence="6">AraC family transcriptional regulator</fullName>
    </submittedName>
</protein>
<dbReference type="Gene3D" id="1.10.10.60">
    <property type="entry name" value="Homeodomain-like"/>
    <property type="match status" value="2"/>
</dbReference>
<evidence type="ECO:0000313" key="6">
    <source>
        <dbReference type="EMBL" id="MDR7327140.1"/>
    </source>
</evidence>
<dbReference type="GO" id="GO:0043565">
    <property type="term" value="F:sequence-specific DNA binding"/>
    <property type="evidence" value="ECO:0007669"/>
    <property type="project" value="InterPro"/>
</dbReference>
<dbReference type="InterPro" id="IPR009057">
    <property type="entry name" value="Homeodomain-like_sf"/>
</dbReference>
<dbReference type="InterPro" id="IPR018060">
    <property type="entry name" value="HTH_AraC"/>
</dbReference>
<name>A0AAE3ZYC2_9ACTN</name>
<dbReference type="GO" id="GO:0003700">
    <property type="term" value="F:DNA-binding transcription factor activity"/>
    <property type="evidence" value="ECO:0007669"/>
    <property type="project" value="InterPro"/>
</dbReference>
<accession>A0AAE3ZYC2</accession>
<dbReference type="EMBL" id="JAVDYC010000001">
    <property type="protein sequence ID" value="MDR7327140.1"/>
    <property type="molecule type" value="Genomic_DNA"/>
</dbReference>
<dbReference type="InterPro" id="IPR020449">
    <property type="entry name" value="Tscrpt_reg_AraC-type_HTH"/>
</dbReference>
<evidence type="ECO:0000259" key="5">
    <source>
        <dbReference type="PROSITE" id="PS01124"/>
    </source>
</evidence>
<keyword evidence="3" id="KW-0804">Transcription</keyword>
<evidence type="ECO:0000256" key="2">
    <source>
        <dbReference type="ARBA" id="ARBA00023125"/>
    </source>
</evidence>
<comment type="caution">
    <text evidence="6">The sequence shown here is derived from an EMBL/GenBank/DDBJ whole genome shotgun (WGS) entry which is preliminary data.</text>
</comment>
<sequence>MGIGRTREGMPSRMLVSSAQLGWKTVEAVTYADPPRAEEFTIRPDRLLLVLITSGEFTLERRHRGAWHRDLRGPGSLCVVGSGQDARVRWFATSDMPMRSLQLHLETDAAGEVPVPGETTLTDPFLSAGAWALLRALHAGGPTLYADSVAQALVAHLDLRARAAAAPPDGTARALGARQIEQLTDYMRAHLADDLTVDDLASVVNVSKFHFIRTFAATTGLTPSRYLRRLRARTAAELLTATTLPIATVAARCGYRSAGQFAVVFRGEHGVSPSAYRSGHGAGPSDSGRSAIRR</sequence>
<gene>
    <name evidence="6" type="ORF">J2S44_007390</name>
</gene>
<reference evidence="6 7" key="1">
    <citation type="submission" date="2023-07" db="EMBL/GenBank/DDBJ databases">
        <title>Sequencing the genomes of 1000 actinobacteria strains.</title>
        <authorList>
            <person name="Klenk H.-P."/>
        </authorList>
    </citation>
    <scope>NUCLEOTIDE SEQUENCE [LARGE SCALE GENOMIC DNA]</scope>
    <source>
        <strain evidence="6 7">DSM 44711</strain>
    </source>
</reference>
<dbReference type="SMART" id="SM00342">
    <property type="entry name" value="HTH_ARAC"/>
    <property type="match status" value="1"/>
</dbReference>
<organism evidence="6 7">
    <name type="scientific">Catenuloplanes niger</name>
    <dbReference type="NCBI Taxonomy" id="587534"/>
    <lineage>
        <taxon>Bacteria</taxon>
        <taxon>Bacillati</taxon>
        <taxon>Actinomycetota</taxon>
        <taxon>Actinomycetes</taxon>
        <taxon>Micromonosporales</taxon>
        <taxon>Micromonosporaceae</taxon>
        <taxon>Catenuloplanes</taxon>
    </lineage>
</organism>
<dbReference type="PROSITE" id="PS01124">
    <property type="entry name" value="HTH_ARAC_FAMILY_2"/>
    <property type="match status" value="1"/>
</dbReference>
<keyword evidence="2" id="KW-0238">DNA-binding</keyword>
<evidence type="ECO:0000313" key="7">
    <source>
        <dbReference type="Proteomes" id="UP001183629"/>
    </source>
</evidence>
<dbReference type="PRINTS" id="PR00032">
    <property type="entry name" value="HTHARAC"/>
</dbReference>
<evidence type="ECO:0000256" key="3">
    <source>
        <dbReference type="ARBA" id="ARBA00023163"/>
    </source>
</evidence>
<feature type="domain" description="HTH araC/xylS-type" evidence="5">
    <location>
        <begin position="181"/>
        <end position="279"/>
    </location>
</feature>
<dbReference type="Proteomes" id="UP001183629">
    <property type="component" value="Unassembled WGS sequence"/>
</dbReference>
<keyword evidence="1" id="KW-0805">Transcription regulation</keyword>
<dbReference type="InterPro" id="IPR050204">
    <property type="entry name" value="AraC_XylS_family_regulators"/>
</dbReference>
<dbReference type="AlphaFoldDB" id="A0AAE3ZYC2"/>
<dbReference type="RefSeq" id="WP_310424079.1">
    <property type="nucleotide sequence ID" value="NZ_JAVDYC010000001.1"/>
</dbReference>
<evidence type="ECO:0000256" key="4">
    <source>
        <dbReference type="SAM" id="MobiDB-lite"/>
    </source>
</evidence>
<proteinExistence type="predicted"/>
<dbReference type="Pfam" id="PF12833">
    <property type="entry name" value="HTH_18"/>
    <property type="match status" value="1"/>
</dbReference>
<dbReference type="PANTHER" id="PTHR46796:SF6">
    <property type="entry name" value="ARAC SUBFAMILY"/>
    <property type="match status" value="1"/>
</dbReference>
<dbReference type="SUPFAM" id="SSF46689">
    <property type="entry name" value="Homeodomain-like"/>
    <property type="match status" value="2"/>
</dbReference>
<feature type="region of interest" description="Disordered" evidence="4">
    <location>
        <begin position="274"/>
        <end position="294"/>
    </location>
</feature>
<dbReference type="PANTHER" id="PTHR46796">
    <property type="entry name" value="HTH-TYPE TRANSCRIPTIONAL ACTIVATOR RHAS-RELATED"/>
    <property type="match status" value="1"/>
</dbReference>